<dbReference type="Pfam" id="PF00817">
    <property type="entry name" value="IMS"/>
    <property type="match status" value="1"/>
</dbReference>
<keyword evidence="2" id="KW-0227">DNA damage</keyword>
<dbReference type="Gene3D" id="3.30.70.270">
    <property type="match status" value="1"/>
</dbReference>
<protein>
    <recommendedName>
        <fullName evidence="5">UmuC domain-containing protein</fullName>
    </recommendedName>
</protein>
<sequence length="678" mass="70810">MSTRTTVLWVPDWPVVAATTADEVPAHLPAAVHDGRRVTAVSALARVEGVRRGMRRRQAQGCCPELVLLPADDARDVRLFEPVASAAETVVAGIEVVRAGLLLLPAGGATRYHGSEDVLAERLVDAVAARAGHECAVGTADGLLAAVVAARTGAVVPPGSSPAFLAARGVTELVHAAVTEDATQQVADLVDLLHRLGLRTLGQLAALPTGDVHARFGRLGVWAQTLARGDDERPPARRRPEADLEVVAELDPPVDRVDTATFAGRRLAEDLHAQLVHRSVSCGRMQIAARTDDGTDLVRTWRTDLGGFGGLTPQRITDRIRWQLESWLSSTAVATARSRAQDAPERVRAARARAARARAARDGSQDPWAFDDLVDEPWVDDDVRPVTLVRLAVTALDVAPAGAEQGRLWGGPSGGDLRAHRALDRVQGIVGGQGVLTATLQGGRGVRDQVHLQPWGEQTQAVRAADLPWPGRLPDPAPATVLARPLPVDVRDAAGRPVVLDVRVGLRGEPATVRWPLASDADVPSGARASARSAGPGAWGPGGTARPSAYRTSSADGSSGHLPSSARLAPSARPGSSARFPSSGGLTSADGFLASDGWPSGGPRPGAGVASDDGPGEPGGVRERAVVGWAGPWLSSERWWGTGGRGGVRGHLQVAFDDGDAVLLAGDADGWTCEATYD</sequence>
<evidence type="ECO:0000313" key="6">
    <source>
        <dbReference type="EMBL" id="GCD21628.1"/>
    </source>
</evidence>
<dbReference type="InterPro" id="IPR050356">
    <property type="entry name" value="SulA_CellDiv_inhibitor"/>
</dbReference>
<dbReference type="OrthoDB" id="5244088at2"/>
<dbReference type="PANTHER" id="PTHR35369">
    <property type="entry name" value="BLR3025 PROTEIN-RELATED"/>
    <property type="match status" value="1"/>
</dbReference>
<proteinExistence type="inferred from homology"/>
<accession>A0A401V3Z8</accession>
<comment type="similarity">
    <text evidence="1">Belongs to the DNA polymerase type-Y family.</text>
</comment>
<dbReference type="InterPro" id="IPR001126">
    <property type="entry name" value="UmuC"/>
</dbReference>
<feature type="domain" description="UmuC" evidence="5">
    <location>
        <begin position="29"/>
        <end position="151"/>
    </location>
</feature>
<evidence type="ECO:0000256" key="4">
    <source>
        <dbReference type="SAM" id="MobiDB-lite"/>
    </source>
</evidence>
<dbReference type="InterPro" id="IPR043502">
    <property type="entry name" value="DNA/RNA_pol_sf"/>
</dbReference>
<dbReference type="InterPro" id="IPR043128">
    <property type="entry name" value="Rev_trsase/Diguanyl_cyclase"/>
</dbReference>
<dbReference type="GO" id="GO:0006281">
    <property type="term" value="P:DNA repair"/>
    <property type="evidence" value="ECO:0007669"/>
    <property type="project" value="InterPro"/>
</dbReference>
<dbReference type="EMBL" id="BHYL01000316">
    <property type="protein sequence ID" value="GCD21628.1"/>
    <property type="molecule type" value="Genomic_DNA"/>
</dbReference>
<name>A0A401V3Z8_9CELL</name>
<dbReference type="PROSITE" id="PS50173">
    <property type="entry name" value="UMUC"/>
    <property type="match status" value="1"/>
</dbReference>
<dbReference type="SUPFAM" id="SSF56672">
    <property type="entry name" value="DNA/RNA polymerases"/>
    <property type="match status" value="1"/>
</dbReference>
<organism evidence="6 7">
    <name type="scientific">Cellulomonas algicola</name>
    <dbReference type="NCBI Taxonomy" id="2071633"/>
    <lineage>
        <taxon>Bacteria</taxon>
        <taxon>Bacillati</taxon>
        <taxon>Actinomycetota</taxon>
        <taxon>Actinomycetes</taxon>
        <taxon>Micrococcales</taxon>
        <taxon>Cellulomonadaceae</taxon>
        <taxon>Cellulomonas</taxon>
    </lineage>
</organism>
<feature type="compositionally biased region" description="Low complexity" evidence="4">
    <location>
        <begin position="524"/>
        <end position="536"/>
    </location>
</feature>
<dbReference type="PANTHER" id="PTHR35369:SF2">
    <property type="entry name" value="BLR3025 PROTEIN"/>
    <property type="match status" value="1"/>
</dbReference>
<dbReference type="CDD" id="cd03468">
    <property type="entry name" value="PolY_like"/>
    <property type="match status" value="1"/>
</dbReference>
<evidence type="ECO:0000313" key="7">
    <source>
        <dbReference type="Proteomes" id="UP000288246"/>
    </source>
</evidence>
<dbReference type="Proteomes" id="UP000288246">
    <property type="component" value="Unassembled WGS sequence"/>
</dbReference>
<reference evidence="6 7" key="1">
    <citation type="submission" date="2018-11" db="EMBL/GenBank/DDBJ databases">
        <title>Draft genome sequence of Cellulomonas takizawaensis strain TKZ-21.</title>
        <authorList>
            <person name="Yamamura H."/>
            <person name="Hayashi T."/>
            <person name="Hamada M."/>
            <person name="Serisawa Y."/>
            <person name="Matsuyama K."/>
            <person name="Nakagawa Y."/>
            <person name="Otoguro M."/>
            <person name="Yanagida F."/>
            <person name="Hayakawa M."/>
        </authorList>
    </citation>
    <scope>NUCLEOTIDE SEQUENCE [LARGE SCALE GENOMIC DNA]</scope>
    <source>
        <strain evidence="6 7">TKZ-21</strain>
    </source>
</reference>
<comment type="caution">
    <text evidence="6">The sequence shown here is derived from an EMBL/GenBank/DDBJ whole genome shotgun (WGS) entry which is preliminary data.</text>
</comment>
<evidence type="ECO:0000256" key="2">
    <source>
        <dbReference type="ARBA" id="ARBA00022763"/>
    </source>
</evidence>
<comment type="function">
    <text evidence="3">Poorly processive, error-prone DNA polymerase involved in untargeted mutagenesis. Copies undamaged DNA at stalled replication forks, which arise in vivo from mismatched or misaligned primer ends. These misaligned primers can be extended by PolIV. Exhibits no 3'-5' exonuclease (proofreading) activity. May be involved in translesional synthesis, in conjunction with the beta clamp from PolIII.</text>
</comment>
<evidence type="ECO:0000256" key="1">
    <source>
        <dbReference type="ARBA" id="ARBA00010945"/>
    </source>
</evidence>
<dbReference type="Gene3D" id="3.40.1170.60">
    <property type="match status" value="1"/>
</dbReference>
<dbReference type="RefSeq" id="WP_124344152.1">
    <property type="nucleotide sequence ID" value="NZ_BHYL01000316.1"/>
</dbReference>
<feature type="region of interest" description="Disordered" evidence="4">
    <location>
        <begin position="520"/>
        <end position="620"/>
    </location>
</feature>
<dbReference type="AlphaFoldDB" id="A0A401V3Z8"/>
<evidence type="ECO:0000256" key="3">
    <source>
        <dbReference type="ARBA" id="ARBA00025589"/>
    </source>
</evidence>
<keyword evidence="7" id="KW-1185">Reference proteome</keyword>
<gene>
    <name evidence="6" type="ORF">CTKZ_31900</name>
</gene>
<evidence type="ECO:0000259" key="5">
    <source>
        <dbReference type="PROSITE" id="PS50173"/>
    </source>
</evidence>